<feature type="region of interest" description="Disordered" evidence="6">
    <location>
        <begin position="171"/>
        <end position="190"/>
    </location>
</feature>
<dbReference type="GO" id="GO:0000124">
    <property type="term" value="C:SAGA complex"/>
    <property type="evidence" value="ECO:0007669"/>
    <property type="project" value="TreeGrafter"/>
</dbReference>
<keyword evidence="5" id="KW-0539">Nucleus</keyword>
<dbReference type="InterPro" id="IPR019340">
    <property type="entry name" value="Histone_AcTrfase_su3"/>
</dbReference>
<dbReference type="STRING" id="307972.A0A2G8JVH7"/>
<comment type="subcellular location">
    <subcellularLocation>
        <location evidence="1">Nucleus</location>
    </subcellularLocation>
</comment>
<dbReference type="OrthoDB" id="1232at2759"/>
<evidence type="ECO:0000313" key="7">
    <source>
        <dbReference type="EMBL" id="PIK39719.1"/>
    </source>
</evidence>
<name>A0A2G8JVH7_STIJA</name>
<feature type="region of interest" description="Disordered" evidence="6">
    <location>
        <begin position="233"/>
        <end position="271"/>
    </location>
</feature>
<evidence type="ECO:0000256" key="1">
    <source>
        <dbReference type="ARBA" id="ARBA00004123"/>
    </source>
</evidence>
<keyword evidence="8" id="KW-1185">Reference proteome</keyword>
<evidence type="ECO:0000256" key="5">
    <source>
        <dbReference type="ARBA" id="ARBA00023242"/>
    </source>
</evidence>
<accession>A0A2G8JVH7</accession>
<proteinExistence type="inferred from homology"/>
<comment type="similarity">
    <text evidence="2">Belongs to the NGG1 family.</text>
</comment>
<comment type="caution">
    <text evidence="7">The sequence shown here is derived from an EMBL/GenBank/DDBJ whole genome shotgun (WGS) entry which is preliminary data.</text>
</comment>
<dbReference type="GO" id="GO:0006357">
    <property type="term" value="P:regulation of transcription by RNA polymerase II"/>
    <property type="evidence" value="ECO:0007669"/>
    <property type="project" value="TreeGrafter"/>
</dbReference>
<dbReference type="GO" id="GO:0005634">
    <property type="term" value="C:nucleus"/>
    <property type="evidence" value="ECO:0007669"/>
    <property type="project" value="UniProtKB-SubCell"/>
</dbReference>
<organism evidence="7 8">
    <name type="scientific">Stichopus japonicus</name>
    <name type="common">Sea cucumber</name>
    <dbReference type="NCBI Taxonomy" id="307972"/>
    <lineage>
        <taxon>Eukaryota</taxon>
        <taxon>Metazoa</taxon>
        <taxon>Echinodermata</taxon>
        <taxon>Eleutherozoa</taxon>
        <taxon>Echinozoa</taxon>
        <taxon>Holothuroidea</taxon>
        <taxon>Aspidochirotacea</taxon>
        <taxon>Aspidochirotida</taxon>
        <taxon>Stichopodidae</taxon>
        <taxon>Apostichopus</taxon>
    </lineage>
</organism>
<dbReference type="AlphaFoldDB" id="A0A2G8JVH7"/>
<gene>
    <name evidence="7" type="ORF">BSL78_23436</name>
</gene>
<dbReference type="Proteomes" id="UP000230750">
    <property type="component" value="Unassembled WGS sequence"/>
</dbReference>
<evidence type="ECO:0000256" key="3">
    <source>
        <dbReference type="ARBA" id="ARBA00023015"/>
    </source>
</evidence>
<reference evidence="7 8" key="1">
    <citation type="journal article" date="2017" name="PLoS Biol.">
        <title>The sea cucumber genome provides insights into morphological evolution and visceral regeneration.</title>
        <authorList>
            <person name="Zhang X."/>
            <person name="Sun L."/>
            <person name="Yuan J."/>
            <person name="Sun Y."/>
            <person name="Gao Y."/>
            <person name="Zhang L."/>
            <person name="Li S."/>
            <person name="Dai H."/>
            <person name="Hamel J.F."/>
            <person name="Liu C."/>
            <person name="Yu Y."/>
            <person name="Liu S."/>
            <person name="Lin W."/>
            <person name="Guo K."/>
            <person name="Jin S."/>
            <person name="Xu P."/>
            <person name="Storey K.B."/>
            <person name="Huan P."/>
            <person name="Zhang T."/>
            <person name="Zhou Y."/>
            <person name="Zhang J."/>
            <person name="Lin C."/>
            <person name="Li X."/>
            <person name="Xing L."/>
            <person name="Huo D."/>
            <person name="Sun M."/>
            <person name="Wang L."/>
            <person name="Mercier A."/>
            <person name="Li F."/>
            <person name="Yang H."/>
            <person name="Xiang J."/>
        </authorList>
    </citation>
    <scope>NUCLEOTIDE SEQUENCE [LARGE SCALE GENOMIC DNA]</scope>
    <source>
        <strain evidence="7">Shaxun</strain>
        <tissue evidence="7">Muscle</tissue>
    </source>
</reference>
<evidence type="ECO:0000313" key="8">
    <source>
        <dbReference type="Proteomes" id="UP000230750"/>
    </source>
</evidence>
<evidence type="ECO:0000256" key="6">
    <source>
        <dbReference type="SAM" id="MobiDB-lite"/>
    </source>
</evidence>
<sequence>MAEPRECPLQFPKLPCTDQSRPQYTAVVSGSIDEELSSEQLDVLQMELEDILSSVSKRIVMLDTETHALTDWADKKEKKTPGKQQKMQEYEFTDDPLNEPIPPRIIRNDAPDRSVASVEPYCADITQDDIKALDDLIRTSEDDSDLYKIPPLGKHYSLRWATEDLLDEQKEGSKIEKKKSSNSPNDKEVKGLLKKVDNTSADDMCPFGQLTQRLISALVEENIMTPIEDIIMDSAPKDDNGEGSLGNGDKSFYVGRTKNTGSQDRKSLFNR</sequence>
<evidence type="ECO:0000256" key="4">
    <source>
        <dbReference type="ARBA" id="ARBA00023163"/>
    </source>
</evidence>
<keyword evidence="4" id="KW-0804">Transcription</keyword>
<dbReference type="EMBL" id="MRZV01001208">
    <property type="protein sequence ID" value="PIK39719.1"/>
    <property type="molecule type" value="Genomic_DNA"/>
</dbReference>
<keyword evidence="3" id="KW-0805">Transcription regulation</keyword>
<dbReference type="PANTHER" id="PTHR13556">
    <property type="entry name" value="TRANSCRIPTIONAL ADAPTER 3-RELATED"/>
    <property type="match status" value="1"/>
</dbReference>
<feature type="region of interest" description="Disordered" evidence="6">
    <location>
        <begin position="75"/>
        <end position="108"/>
    </location>
</feature>
<protein>
    <submittedName>
        <fullName evidence="7">Putative transcriptional adapter 3</fullName>
    </submittedName>
</protein>
<evidence type="ECO:0000256" key="2">
    <source>
        <dbReference type="ARBA" id="ARBA00005330"/>
    </source>
</evidence>
<dbReference type="PANTHER" id="PTHR13556:SF2">
    <property type="entry name" value="TRANSCRIPTIONAL ADAPTER 3"/>
    <property type="match status" value="1"/>
</dbReference>
<dbReference type="GO" id="GO:0003713">
    <property type="term" value="F:transcription coactivator activity"/>
    <property type="evidence" value="ECO:0007669"/>
    <property type="project" value="TreeGrafter"/>
</dbReference>